<evidence type="ECO:0000256" key="3">
    <source>
        <dbReference type="ARBA" id="ARBA00022630"/>
    </source>
</evidence>
<dbReference type="InterPro" id="IPR029479">
    <property type="entry name" value="Nitroreductase"/>
</dbReference>
<dbReference type="PANTHER" id="PTHR43673:SF2">
    <property type="entry name" value="NITROREDUCTASE"/>
    <property type="match status" value="1"/>
</dbReference>
<feature type="domain" description="Nitroreductase" evidence="7">
    <location>
        <begin position="8"/>
        <end position="61"/>
    </location>
</feature>
<keyword evidence="5" id="KW-0560">Oxidoreductase</keyword>
<keyword evidence="3" id="KW-0285">Flavoprotein</keyword>
<comment type="cofactor">
    <cofactor evidence="1">
        <name>FMN</name>
        <dbReference type="ChEBI" id="CHEBI:58210"/>
    </cofactor>
</comment>
<name>A0A380RUM5_FIBSU</name>
<reference evidence="8 9" key="1">
    <citation type="submission" date="2017-08" db="EMBL/GenBank/DDBJ databases">
        <authorList>
            <person name="de Groot N.N."/>
        </authorList>
    </citation>
    <scope>NUCLEOTIDE SEQUENCE [LARGE SCALE GENOMIC DNA]</scope>
    <source>
        <strain evidence="8 9">HM2</strain>
    </source>
</reference>
<dbReference type="Proteomes" id="UP000255423">
    <property type="component" value="Unassembled WGS sequence"/>
</dbReference>
<feature type="compositionally biased region" description="Basic and acidic residues" evidence="6">
    <location>
        <begin position="158"/>
        <end position="173"/>
    </location>
</feature>
<evidence type="ECO:0000256" key="2">
    <source>
        <dbReference type="ARBA" id="ARBA00007118"/>
    </source>
</evidence>
<protein>
    <submittedName>
        <fullName evidence="8">Nitroreductase</fullName>
    </submittedName>
</protein>
<comment type="similarity">
    <text evidence="2">Belongs to the nitroreductase family.</text>
</comment>
<dbReference type="Pfam" id="PF00881">
    <property type="entry name" value="Nitroreductase"/>
    <property type="match status" value="2"/>
</dbReference>
<sequence>MSFIDLARNRFSCRAFSEQEVEPEKLMQVLEAGRIAPTAVNGQPVFIKVLQSPEALKKIRGITRMAYNAPVVLMVCYDDNKVYTPTTYMDNFKSGIMDSSIVATSMMMQATDLGLATLWARGFNASHIEHEFGFEPNIKLACLLDIGYADPQNGVPSPRHDVRKPMNEFAEKL</sequence>
<evidence type="ECO:0000256" key="6">
    <source>
        <dbReference type="SAM" id="MobiDB-lite"/>
    </source>
</evidence>
<evidence type="ECO:0000259" key="7">
    <source>
        <dbReference type="Pfam" id="PF00881"/>
    </source>
</evidence>
<evidence type="ECO:0000256" key="4">
    <source>
        <dbReference type="ARBA" id="ARBA00022643"/>
    </source>
</evidence>
<dbReference type="InterPro" id="IPR000415">
    <property type="entry name" value="Nitroreductase-like"/>
</dbReference>
<dbReference type="EMBL" id="UHJL01000001">
    <property type="protein sequence ID" value="SUQ19283.1"/>
    <property type="molecule type" value="Genomic_DNA"/>
</dbReference>
<dbReference type="CDD" id="cd20609">
    <property type="entry name" value="nitroreductase"/>
    <property type="match status" value="1"/>
</dbReference>
<feature type="region of interest" description="Disordered" evidence="6">
    <location>
        <begin position="154"/>
        <end position="173"/>
    </location>
</feature>
<dbReference type="RefSeq" id="WP_109571976.1">
    <property type="nucleotide sequence ID" value="NZ_UHJL01000001.1"/>
</dbReference>
<evidence type="ECO:0000256" key="1">
    <source>
        <dbReference type="ARBA" id="ARBA00001917"/>
    </source>
</evidence>
<dbReference type="AlphaFoldDB" id="A0A380RUM5"/>
<dbReference type="SUPFAM" id="SSF55469">
    <property type="entry name" value="FMN-dependent nitroreductase-like"/>
    <property type="match status" value="1"/>
</dbReference>
<evidence type="ECO:0000313" key="9">
    <source>
        <dbReference type="Proteomes" id="UP000255423"/>
    </source>
</evidence>
<feature type="domain" description="Nitroreductase" evidence="7">
    <location>
        <begin position="64"/>
        <end position="148"/>
    </location>
</feature>
<accession>A0A380RUM5</accession>
<keyword evidence="4" id="KW-0288">FMN</keyword>
<dbReference type="GO" id="GO:0016491">
    <property type="term" value="F:oxidoreductase activity"/>
    <property type="evidence" value="ECO:0007669"/>
    <property type="project" value="UniProtKB-KW"/>
</dbReference>
<proteinExistence type="inferred from homology"/>
<organism evidence="8 9">
    <name type="scientific">Fibrobacter succinogenes</name>
    <name type="common">Bacteroides succinogenes</name>
    <dbReference type="NCBI Taxonomy" id="833"/>
    <lineage>
        <taxon>Bacteria</taxon>
        <taxon>Pseudomonadati</taxon>
        <taxon>Fibrobacterota</taxon>
        <taxon>Fibrobacteria</taxon>
        <taxon>Fibrobacterales</taxon>
        <taxon>Fibrobacteraceae</taxon>
        <taxon>Fibrobacter</taxon>
    </lineage>
</organism>
<evidence type="ECO:0000313" key="8">
    <source>
        <dbReference type="EMBL" id="SUQ19283.1"/>
    </source>
</evidence>
<evidence type="ECO:0000256" key="5">
    <source>
        <dbReference type="ARBA" id="ARBA00023002"/>
    </source>
</evidence>
<gene>
    <name evidence="8" type="ORF">SAMN05661053_0513</name>
</gene>
<dbReference type="PANTHER" id="PTHR43673">
    <property type="entry name" value="NAD(P)H NITROREDUCTASE YDGI-RELATED"/>
    <property type="match status" value="1"/>
</dbReference>
<dbReference type="Gene3D" id="3.40.109.10">
    <property type="entry name" value="NADH Oxidase"/>
    <property type="match status" value="1"/>
</dbReference>